<gene>
    <name evidence="1" type="ORF">Pth03_69810</name>
</gene>
<accession>A0A8J4DEV1</accession>
<sequence>MLHTQLRQPPRQPSLHLLCDEPIKFSHIWDNIPNQRTLTMVVITHPPMVVITHPPMVVIPHPHSP</sequence>
<evidence type="ECO:0000313" key="1">
    <source>
        <dbReference type="EMBL" id="GII58592.1"/>
    </source>
</evidence>
<reference evidence="1" key="1">
    <citation type="submission" date="2021-01" db="EMBL/GenBank/DDBJ databases">
        <title>Whole genome shotgun sequence of Planotetraspora thailandica NBRC 104271.</title>
        <authorList>
            <person name="Komaki H."/>
            <person name="Tamura T."/>
        </authorList>
    </citation>
    <scope>NUCLEOTIDE SEQUENCE</scope>
    <source>
        <strain evidence="1">NBRC 104271</strain>
    </source>
</reference>
<name>A0A8J4DEV1_9ACTN</name>
<organism evidence="1 2">
    <name type="scientific">Planotetraspora thailandica</name>
    <dbReference type="NCBI Taxonomy" id="487172"/>
    <lineage>
        <taxon>Bacteria</taxon>
        <taxon>Bacillati</taxon>
        <taxon>Actinomycetota</taxon>
        <taxon>Actinomycetes</taxon>
        <taxon>Streptosporangiales</taxon>
        <taxon>Streptosporangiaceae</taxon>
        <taxon>Planotetraspora</taxon>
    </lineage>
</organism>
<evidence type="ECO:0000313" key="2">
    <source>
        <dbReference type="Proteomes" id="UP000605992"/>
    </source>
</evidence>
<dbReference type="EMBL" id="BOOR01000067">
    <property type="protein sequence ID" value="GII58592.1"/>
    <property type="molecule type" value="Genomic_DNA"/>
</dbReference>
<dbReference type="AlphaFoldDB" id="A0A8J4DEV1"/>
<keyword evidence="2" id="KW-1185">Reference proteome</keyword>
<comment type="caution">
    <text evidence="1">The sequence shown here is derived from an EMBL/GenBank/DDBJ whole genome shotgun (WGS) entry which is preliminary data.</text>
</comment>
<protein>
    <submittedName>
        <fullName evidence="1">Uncharacterized protein</fullName>
    </submittedName>
</protein>
<dbReference type="Proteomes" id="UP000605992">
    <property type="component" value="Unassembled WGS sequence"/>
</dbReference>
<proteinExistence type="predicted"/>